<comment type="cofactor">
    <cofactor evidence="3">
        <name>Mn(2+)</name>
        <dbReference type="ChEBI" id="CHEBI:29035"/>
    </cofactor>
</comment>
<reference evidence="6 7" key="1">
    <citation type="journal article" date="2016" name="Genome Biol. Evol.">
        <title>Divergent and convergent evolution of fungal pathogenicity.</title>
        <authorList>
            <person name="Shang Y."/>
            <person name="Xiao G."/>
            <person name="Zheng P."/>
            <person name="Cen K."/>
            <person name="Zhan S."/>
            <person name="Wang C."/>
        </authorList>
    </citation>
    <scope>NUCLEOTIDE SEQUENCE [LARGE SCALE GENOMIC DNA]</scope>
    <source>
        <strain evidence="6 7">ARSEF 2679</strain>
    </source>
</reference>
<comment type="subunit">
    <text evidence="3">Homodimer. May form higher order oligomers.</text>
</comment>
<dbReference type="PROSITE" id="PS51450">
    <property type="entry name" value="LRR"/>
    <property type="match status" value="8"/>
</dbReference>
<keyword evidence="3" id="KW-0456">Lyase</keyword>
<keyword evidence="1" id="KW-0433">Leucine-rich repeat</keyword>
<dbReference type="GeneID" id="30023958"/>
<feature type="compositionally biased region" description="Polar residues" evidence="4">
    <location>
        <begin position="559"/>
        <end position="570"/>
    </location>
</feature>
<evidence type="ECO:0000256" key="4">
    <source>
        <dbReference type="SAM" id="MobiDB-lite"/>
    </source>
</evidence>
<evidence type="ECO:0000259" key="5">
    <source>
        <dbReference type="SMART" id="SM00446"/>
    </source>
</evidence>
<organism evidence="6 7">
    <name type="scientific">Cordyceps fumosorosea (strain ARSEF 2679)</name>
    <name type="common">Isaria fumosorosea</name>
    <dbReference type="NCBI Taxonomy" id="1081104"/>
    <lineage>
        <taxon>Eukaryota</taxon>
        <taxon>Fungi</taxon>
        <taxon>Dikarya</taxon>
        <taxon>Ascomycota</taxon>
        <taxon>Pezizomycotina</taxon>
        <taxon>Sordariomycetes</taxon>
        <taxon>Hypocreomycetidae</taxon>
        <taxon>Hypocreales</taxon>
        <taxon>Cordycipitaceae</taxon>
        <taxon>Cordyceps</taxon>
    </lineage>
</organism>
<comment type="subcellular location">
    <subcellularLocation>
        <location evidence="3">Cytoplasm</location>
    </subcellularLocation>
</comment>
<protein>
    <recommendedName>
        <fullName evidence="3">Ferulic acid decarboxylase 1</fullName>
        <ecNumber evidence="3">4.1.1.102</ecNumber>
    </recommendedName>
    <alternativeName>
        <fullName evidence="3">Phenacrylate decarboxylase</fullName>
    </alternativeName>
</protein>
<keyword evidence="3" id="KW-0210">Decarboxylase</keyword>
<dbReference type="InterPro" id="IPR003591">
    <property type="entry name" value="Leu-rich_rpt_typical-subtyp"/>
</dbReference>
<dbReference type="InterPro" id="IPR003603">
    <property type="entry name" value="U2A'_phosphoprotein32A_C"/>
</dbReference>
<evidence type="ECO:0000256" key="1">
    <source>
        <dbReference type="ARBA" id="ARBA00022614"/>
    </source>
</evidence>
<dbReference type="InterPro" id="IPR025875">
    <property type="entry name" value="Leu-rich_rpt_4"/>
</dbReference>
<dbReference type="SUPFAM" id="SSF52058">
    <property type="entry name" value="L domain-like"/>
    <property type="match status" value="1"/>
</dbReference>
<dbReference type="EC" id="4.1.1.102" evidence="3"/>
<keyword evidence="3" id="KW-0464">Manganese</keyword>
<dbReference type="Pfam" id="PF20696">
    <property type="entry name" value="UbiD_C"/>
    <property type="match status" value="1"/>
</dbReference>
<dbReference type="AlphaFoldDB" id="A0A167NXY0"/>
<feature type="binding site" evidence="3">
    <location>
        <position position="392"/>
    </location>
    <ligand>
        <name>prenylated FMN</name>
        <dbReference type="ChEBI" id="CHEBI:87746"/>
    </ligand>
</feature>
<dbReference type="GO" id="GO:0005737">
    <property type="term" value="C:cytoplasm"/>
    <property type="evidence" value="ECO:0007669"/>
    <property type="project" value="UniProtKB-SubCell"/>
</dbReference>
<accession>A0A167NXY0</accession>
<dbReference type="SMART" id="SM00365">
    <property type="entry name" value="LRR_SD22"/>
    <property type="match status" value="10"/>
</dbReference>
<feature type="binding site" evidence="3">
    <location>
        <position position="233"/>
    </location>
    <ligand>
        <name>prenylated FMN</name>
        <dbReference type="ChEBI" id="CHEBI:87746"/>
    </ligand>
</feature>
<dbReference type="HAMAP" id="MF_01983">
    <property type="entry name" value="UbiD_FDC"/>
    <property type="match status" value="1"/>
</dbReference>
<comment type="function">
    <text evidence="3">Catalyzes the reversible decarboxylation of aromatic carboxylic acids like ferulic acid, p-coumaric acid or cinnamic acid, producing the corresponding vinyl derivatives 4-vinylphenol, 4-vinylguaiacol, and styrene, respectively, which play the role of aroma metabolites.</text>
</comment>
<dbReference type="InterPro" id="IPR032675">
    <property type="entry name" value="LRR_dom_sf"/>
</dbReference>
<dbReference type="SMART" id="SM00369">
    <property type="entry name" value="LRR_TYP"/>
    <property type="match status" value="4"/>
</dbReference>
<feature type="domain" description="U2A'/phosphoprotein 32 family A C-terminal" evidence="5">
    <location>
        <begin position="885"/>
        <end position="903"/>
    </location>
</feature>
<comment type="cofactor">
    <cofactor evidence="3">
        <name>prenylated FMN</name>
        <dbReference type="ChEBI" id="CHEBI:87746"/>
    </cofactor>
    <text evidence="3">Binds 1 prenylated FMN per subunit.</text>
</comment>
<dbReference type="FunFam" id="3.80.10.10:FF:001078">
    <property type="entry name" value="Protein phosphatase PP1 regulatory subunit sds22"/>
    <property type="match status" value="1"/>
</dbReference>
<dbReference type="InterPro" id="IPR002830">
    <property type="entry name" value="UbiD"/>
</dbReference>
<feature type="binding site" evidence="3">
    <location>
        <position position="233"/>
    </location>
    <ligand>
        <name>Mn(2+)</name>
        <dbReference type="ChEBI" id="CHEBI:29035"/>
    </ligand>
</feature>
<dbReference type="RefSeq" id="XP_018701579.1">
    <property type="nucleotide sequence ID" value="XM_018851269.1"/>
</dbReference>
<dbReference type="SUPFAM" id="SSF143968">
    <property type="entry name" value="UbiD C-terminal domain-like"/>
    <property type="match status" value="1"/>
</dbReference>
<dbReference type="Proteomes" id="UP000076744">
    <property type="component" value="Unassembled WGS sequence"/>
</dbReference>
<comment type="catalytic activity">
    <reaction evidence="3">
        <text>(E)-cinnamate + H(+) = styrene + CO2</text>
        <dbReference type="Rhea" id="RHEA:46920"/>
        <dbReference type="ChEBI" id="CHEBI:15378"/>
        <dbReference type="ChEBI" id="CHEBI:15669"/>
        <dbReference type="ChEBI" id="CHEBI:16526"/>
        <dbReference type="ChEBI" id="CHEBI:27452"/>
        <dbReference type="EC" id="4.1.1.102"/>
    </reaction>
</comment>
<sequence length="909" mass="100545">MNTSPAMNFRAFVDYLRDKGELVDVERPVDPNLEAAAIIRHALEIRAKAPLFHNVIGAKDGFFRIMGGMGCLGTTEHSKFGRVAAHLGLPMTAGAHDIMAKMLSAKTLPPIPPTVVPTGPCKENKLHGDQIDLNNIPAPMTHDGDGGKYIQTYGFHVVQSPDGKWTSWSLQRAHVYDSKHLIGLAVAGGGEHNGSIFEQWKALGKDMPWALVLGAPPAALMASSMPLPENVSEGEYIGAVMGEPIDVVKCETNGLLVPATAEIVFEGVVSATEKDVEGPYGEMHGYLYPGDKIPDMPLFRVDCITHRDNAILPVCAAGKAVDETHAILGPLIASEILDQTQKAGLPVKAAWCPFESHTVWAVVQIDNAKLQSSPRESKELCDQLSDIIFQLKPGWFIHRVFVVGDDIDVLDFNNVMWAYATRCRPGLDEYLYEDCTAFPLVPMIGHGTGPIWTGGKMISDCLLPIEYKGERDFKIASFNGQFAFSPYHNPSALRHCDHGSVSSVSLPKKCPAISLSIYKNERRKSAHIMSPGSTSEEQQHAHVTIAADAESRDTDTAPEGSSSAGLTNANGWDGKLRIPKSAILTNPEAVSDPEYSDDDNVLPGEEIAADEDLLANEDPDTEQINYTHSRIGSMERLRLDRFQKVVQICLRQNNIQHIEGLDALGETLEDLDLYDNLISHIRGLDRLTKLTNLDLSFNKIKHIKHVNHLTNLRTLYFVANKIKEIENLDGLDQVTSLELGSNRIREIKNLDTLTGIEELWLAKNKITELKNLGGLPRLRLLSIQSNRISDLRPLREVPQLEELYISHNMLDSLEGLEANVNLTTVDVSHNKIDSLKGLGPLKRLEEVWASYNLIMDFADVERELKDKEALTTVYFEGNPLQLRAPALYRNKVRLALPQLKQIDATYLRV</sequence>
<dbReference type="PANTHER" id="PTHR30108:SF17">
    <property type="entry name" value="FERULIC ACID DECARBOXYLASE 1"/>
    <property type="match status" value="1"/>
</dbReference>
<dbReference type="SUPFAM" id="SSF50475">
    <property type="entry name" value="FMN-binding split barrel"/>
    <property type="match status" value="1"/>
</dbReference>
<feature type="binding site" evidence="3">
    <location>
        <position position="192"/>
    </location>
    <ligand>
        <name>Mn(2+)</name>
        <dbReference type="ChEBI" id="CHEBI:29035"/>
    </ligand>
</feature>
<evidence type="ECO:0000256" key="2">
    <source>
        <dbReference type="ARBA" id="ARBA00022737"/>
    </source>
</evidence>
<comment type="catalytic activity">
    <reaction evidence="3">
        <text>(E)-4-coumarate + H(+) = 4-vinylphenol + CO2</text>
        <dbReference type="Rhea" id="RHEA:33227"/>
        <dbReference type="ChEBI" id="CHEBI:1883"/>
        <dbReference type="ChEBI" id="CHEBI:12876"/>
        <dbReference type="ChEBI" id="CHEBI:15378"/>
        <dbReference type="ChEBI" id="CHEBI:16526"/>
        <dbReference type="EC" id="4.1.1.102"/>
    </reaction>
</comment>
<keyword evidence="2" id="KW-0677">Repeat</keyword>
<dbReference type="Pfam" id="PF01977">
    <property type="entry name" value="UbiD"/>
    <property type="match status" value="1"/>
</dbReference>
<evidence type="ECO:0000313" key="7">
    <source>
        <dbReference type="Proteomes" id="UP000076744"/>
    </source>
</evidence>
<dbReference type="GO" id="GO:0046872">
    <property type="term" value="F:metal ion binding"/>
    <property type="evidence" value="ECO:0007669"/>
    <property type="project" value="UniProtKB-KW"/>
</dbReference>
<comment type="caution">
    <text evidence="3">Lacks conserved residue(s) required for the propagation of feature annotation.</text>
</comment>
<dbReference type="OrthoDB" id="266138at2759"/>
<comment type="caution">
    <text evidence="6">The sequence shown here is derived from an EMBL/GenBank/DDBJ whole genome shotgun (WGS) entry which is preliminary data.</text>
</comment>
<comment type="similarity">
    <text evidence="3">Belongs to the UbiD family. UbiD-like/FDC subfamily.</text>
</comment>
<dbReference type="GO" id="GO:0033494">
    <property type="term" value="P:ferulate metabolic process"/>
    <property type="evidence" value="ECO:0007669"/>
    <property type="project" value="UniProtKB-UniRule"/>
</dbReference>
<dbReference type="Gene3D" id="3.80.10.10">
    <property type="entry name" value="Ribonuclease Inhibitor"/>
    <property type="match status" value="3"/>
</dbReference>
<evidence type="ECO:0000313" key="6">
    <source>
        <dbReference type="EMBL" id="OAA56068.1"/>
    </source>
</evidence>
<dbReference type="NCBIfam" id="TIGR00148">
    <property type="entry name" value="UbiD family decarboxylase"/>
    <property type="match status" value="1"/>
</dbReference>
<dbReference type="GO" id="GO:0016831">
    <property type="term" value="F:carboxy-lyase activity"/>
    <property type="evidence" value="ECO:0007669"/>
    <property type="project" value="UniProtKB-UniRule"/>
</dbReference>
<dbReference type="EMBL" id="AZHB01000023">
    <property type="protein sequence ID" value="OAA56068.1"/>
    <property type="molecule type" value="Genomic_DNA"/>
</dbReference>
<dbReference type="InterPro" id="IPR049383">
    <property type="entry name" value="UbiD-like_N"/>
</dbReference>
<feature type="region of interest" description="Disordered" evidence="4">
    <location>
        <begin position="548"/>
        <end position="571"/>
    </location>
</feature>
<dbReference type="GO" id="GO:0046281">
    <property type="term" value="P:cinnamic acid catabolic process"/>
    <property type="evidence" value="ECO:0007669"/>
    <property type="project" value="UniProtKB-UniRule"/>
</dbReference>
<dbReference type="InterPro" id="IPR048304">
    <property type="entry name" value="UbiD_Rift_dom"/>
</dbReference>
<dbReference type="InterPro" id="IPR049381">
    <property type="entry name" value="UbiD-like_C"/>
</dbReference>
<dbReference type="Gene3D" id="3.40.1670.10">
    <property type="entry name" value="UbiD C-terminal domain-like"/>
    <property type="match status" value="1"/>
</dbReference>
<dbReference type="InterPro" id="IPR032903">
    <property type="entry name" value="FDC-like"/>
</dbReference>
<feature type="active site" description="Proton donor" evidence="3">
    <location>
        <position position="282"/>
    </location>
</feature>
<dbReference type="SMART" id="SM00446">
    <property type="entry name" value="LRRcap"/>
    <property type="match status" value="1"/>
</dbReference>
<evidence type="ECO:0000256" key="3">
    <source>
        <dbReference type="HAMAP-Rule" id="MF_03196"/>
    </source>
</evidence>
<name>A0A167NXY0_CORFA</name>
<dbReference type="PANTHER" id="PTHR30108">
    <property type="entry name" value="3-OCTAPRENYL-4-HYDROXYBENZOATE CARBOXY-LYASE-RELATED"/>
    <property type="match status" value="1"/>
</dbReference>
<dbReference type="InterPro" id="IPR001611">
    <property type="entry name" value="Leu-rich_rpt"/>
</dbReference>
<comment type="catalytic activity">
    <reaction evidence="3">
        <text>(E)-ferulate + H(+) = 2-methoxy-4-vinylphenol + CO2</text>
        <dbReference type="Rhea" id="RHEA:33807"/>
        <dbReference type="ChEBI" id="CHEBI:15378"/>
        <dbReference type="ChEBI" id="CHEBI:16526"/>
        <dbReference type="ChEBI" id="CHEBI:29749"/>
        <dbReference type="ChEBI" id="CHEBI:42438"/>
        <dbReference type="EC" id="4.1.1.102"/>
    </reaction>
</comment>
<dbReference type="Pfam" id="PF20695">
    <property type="entry name" value="UbiD_N"/>
    <property type="match status" value="1"/>
</dbReference>
<dbReference type="STRING" id="1081104.A0A167NXY0"/>
<proteinExistence type="inferred from homology"/>
<gene>
    <name evidence="3" type="primary">FDC1</name>
    <name evidence="6" type="ORF">ISF_07666</name>
</gene>
<keyword evidence="3" id="KW-0479">Metal-binding</keyword>
<dbReference type="Pfam" id="PF12799">
    <property type="entry name" value="LRR_4"/>
    <property type="match status" value="1"/>
</dbReference>
<keyword evidence="3" id="KW-0963">Cytoplasm</keyword>
<keyword evidence="7" id="KW-1185">Reference proteome</keyword>